<gene>
    <name evidence="3" type="ORF">BT67DRAFT_425513</name>
</gene>
<dbReference type="InterPro" id="IPR055420">
    <property type="entry name" value="IgD3_Trs65"/>
</dbReference>
<dbReference type="EMBL" id="MU853417">
    <property type="protein sequence ID" value="KAK4132625.1"/>
    <property type="molecule type" value="Genomic_DNA"/>
</dbReference>
<dbReference type="PANTHER" id="PTHR28159:SF1">
    <property type="entry name" value="TRAFFICKING PROTEIN PARTICLE COMPLEX II-SPECIFIC SUBUNIT 65"/>
    <property type="match status" value="1"/>
</dbReference>
<dbReference type="GO" id="GO:1990071">
    <property type="term" value="C:TRAPPII protein complex"/>
    <property type="evidence" value="ECO:0007669"/>
    <property type="project" value="InterPro"/>
</dbReference>
<dbReference type="Proteomes" id="UP001304895">
    <property type="component" value="Unassembled WGS sequence"/>
</dbReference>
<evidence type="ECO:0000313" key="4">
    <source>
        <dbReference type="Proteomes" id="UP001304895"/>
    </source>
</evidence>
<reference evidence="3" key="2">
    <citation type="submission" date="2023-05" db="EMBL/GenBank/DDBJ databases">
        <authorList>
            <consortium name="Lawrence Berkeley National Laboratory"/>
            <person name="Steindorff A."/>
            <person name="Hensen N."/>
            <person name="Bonometti L."/>
            <person name="Westerberg I."/>
            <person name="Brannstrom I.O."/>
            <person name="Guillou S."/>
            <person name="Cros-Aarteil S."/>
            <person name="Calhoun S."/>
            <person name="Haridas S."/>
            <person name="Kuo A."/>
            <person name="Mondo S."/>
            <person name="Pangilinan J."/>
            <person name="Riley R."/>
            <person name="Labutti K."/>
            <person name="Andreopoulos B."/>
            <person name="Lipzen A."/>
            <person name="Chen C."/>
            <person name="Yanf M."/>
            <person name="Daum C."/>
            <person name="Ng V."/>
            <person name="Clum A."/>
            <person name="Ohm R."/>
            <person name="Martin F."/>
            <person name="Silar P."/>
            <person name="Natvig D."/>
            <person name="Lalanne C."/>
            <person name="Gautier V."/>
            <person name="Ament-Velasquez S.L."/>
            <person name="Kruys A."/>
            <person name="Hutchinson M.I."/>
            <person name="Powell A.J."/>
            <person name="Barry K."/>
            <person name="Miller A.N."/>
            <person name="Grigoriev I.V."/>
            <person name="Debuchy R."/>
            <person name="Gladieux P."/>
            <person name="Thoren M.H."/>
            <person name="Johannesson H."/>
        </authorList>
    </citation>
    <scope>NUCLEOTIDE SEQUENCE</scope>
    <source>
        <strain evidence="3">CBS 123565</strain>
    </source>
</reference>
<accession>A0AAN6UH41</accession>
<feature type="domain" description="Trafficking protein particle complex II-specific subunit 65 IgD3" evidence="2">
    <location>
        <begin position="414"/>
        <end position="618"/>
    </location>
</feature>
<name>A0AAN6UH41_9PEZI</name>
<sequence length="625" mass="67270">MALADLNGARDGGHDAPDAFLEHSHLTYIIPFATEFNPEAALREGGGSVESRIANIEQRDQLFFDEAVDIYFILRTPCANEQTLRRQLPRLVVTLETHIVNGAASDRDGPPSSETIHTGEVEDIEQALVVADEGYVYAVWKTNVFLGRPRMRLQLPSVLFVGAANLRLSAAASDQSGGLGSGYMQNCTPSGMNLLESFADDPYLGGIKPQLSAQRVSRVAPLTKPKDALHRINGLQSFKLKIFPVLHARVRFSRPNTAPPSAALVALLETDFTPYFDCEAALDKITLGITDGTVEDLNCQDGMGLPLSCVAHDHLTFLYKVAPQQLDLARKTPSAQELVITIEVIVLVRPEGEPNPCTPRLTMTWTTALDFTPPVNPGFGKPMSHAIRRSHRPSQLSIGGGVDSQPMVSPSVTRPDALPTLEAATAHPIEASIPDFGITMTFTGPSEPVHVGQEFTWTVFVVNRTRPDVSASPITISAGTPPPQSHHHHPRTAAAAAAPPSRKLMLAAIPRRRRNEQRVTRPPSTALESAARRDALIADAVLDENVVHAMQRSSVVDCAELACLSADVRVGPLAPGACAVAELRFLALRAGVVGVEAVRVVDLGSQEHVDVRELPLVVAVEKGGV</sequence>
<dbReference type="PANTHER" id="PTHR28159">
    <property type="entry name" value="TRAFFICKING PROTEIN PARTICLE COMPLEX II-SPECIFIC SUBUNIT 65"/>
    <property type="match status" value="1"/>
</dbReference>
<feature type="region of interest" description="Disordered" evidence="1">
    <location>
        <begin position="472"/>
        <end position="499"/>
    </location>
</feature>
<evidence type="ECO:0000313" key="3">
    <source>
        <dbReference type="EMBL" id="KAK4132625.1"/>
    </source>
</evidence>
<keyword evidence="4" id="KW-1185">Reference proteome</keyword>
<evidence type="ECO:0000259" key="2">
    <source>
        <dbReference type="Pfam" id="PF12735"/>
    </source>
</evidence>
<dbReference type="Pfam" id="PF12735">
    <property type="entry name" value="IgD3_Trs65"/>
    <property type="match status" value="1"/>
</dbReference>
<proteinExistence type="predicted"/>
<dbReference type="AlphaFoldDB" id="A0AAN6UH41"/>
<organism evidence="3 4">
    <name type="scientific">Trichocladium antarcticum</name>
    <dbReference type="NCBI Taxonomy" id="1450529"/>
    <lineage>
        <taxon>Eukaryota</taxon>
        <taxon>Fungi</taxon>
        <taxon>Dikarya</taxon>
        <taxon>Ascomycota</taxon>
        <taxon>Pezizomycotina</taxon>
        <taxon>Sordariomycetes</taxon>
        <taxon>Sordariomycetidae</taxon>
        <taxon>Sordariales</taxon>
        <taxon>Chaetomiaceae</taxon>
        <taxon>Trichocladium</taxon>
    </lineage>
</organism>
<protein>
    <recommendedName>
        <fullName evidence="2">Trafficking protein particle complex II-specific subunit 65 IgD3 domain-containing protein</fullName>
    </recommendedName>
</protein>
<evidence type="ECO:0000256" key="1">
    <source>
        <dbReference type="SAM" id="MobiDB-lite"/>
    </source>
</evidence>
<dbReference type="GO" id="GO:0005802">
    <property type="term" value="C:trans-Golgi network"/>
    <property type="evidence" value="ECO:0007669"/>
    <property type="project" value="TreeGrafter"/>
</dbReference>
<dbReference type="InterPro" id="IPR024662">
    <property type="entry name" value="Trs65"/>
</dbReference>
<reference evidence="3" key="1">
    <citation type="journal article" date="2023" name="Mol. Phylogenet. Evol.">
        <title>Genome-scale phylogeny and comparative genomics of the fungal order Sordariales.</title>
        <authorList>
            <person name="Hensen N."/>
            <person name="Bonometti L."/>
            <person name="Westerberg I."/>
            <person name="Brannstrom I.O."/>
            <person name="Guillou S."/>
            <person name="Cros-Aarteil S."/>
            <person name="Calhoun S."/>
            <person name="Haridas S."/>
            <person name="Kuo A."/>
            <person name="Mondo S."/>
            <person name="Pangilinan J."/>
            <person name="Riley R."/>
            <person name="LaButti K."/>
            <person name="Andreopoulos B."/>
            <person name="Lipzen A."/>
            <person name="Chen C."/>
            <person name="Yan M."/>
            <person name="Daum C."/>
            <person name="Ng V."/>
            <person name="Clum A."/>
            <person name="Steindorff A."/>
            <person name="Ohm R.A."/>
            <person name="Martin F."/>
            <person name="Silar P."/>
            <person name="Natvig D.O."/>
            <person name="Lalanne C."/>
            <person name="Gautier V."/>
            <person name="Ament-Velasquez S.L."/>
            <person name="Kruys A."/>
            <person name="Hutchinson M.I."/>
            <person name="Powell A.J."/>
            <person name="Barry K."/>
            <person name="Miller A.N."/>
            <person name="Grigoriev I.V."/>
            <person name="Debuchy R."/>
            <person name="Gladieux P."/>
            <person name="Hiltunen Thoren M."/>
            <person name="Johannesson H."/>
        </authorList>
    </citation>
    <scope>NUCLEOTIDE SEQUENCE</scope>
    <source>
        <strain evidence="3">CBS 123565</strain>
    </source>
</reference>
<feature type="region of interest" description="Disordered" evidence="1">
    <location>
        <begin position="393"/>
        <end position="412"/>
    </location>
</feature>
<dbReference type="GO" id="GO:0006891">
    <property type="term" value="P:intra-Golgi vesicle-mediated transport"/>
    <property type="evidence" value="ECO:0007669"/>
    <property type="project" value="InterPro"/>
</dbReference>
<comment type="caution">
    <text evidence="3">The sequence shown here is derived from an EMBL/GenBank/DDBJ whole genome shotgun (WGS) entry which is preliminary data.</text>
</comment>